<dbReference type="AlphaFoldDB" id="A0A8H5IEQ1"/>
<feature type="transmembrane region" description="Helical" evidence="1">
    <location>
        <begin position="111"/>
        <end position="129"/>
    </location>
</feature>
<keyword evidence="3" id="KW-1185">Reference proteome</keyword>
<keyword evidence="1" id="KW-0812">Transmembrane</keyword>
<gene>
    <name evidence="2" type="ORF">FMEXI_10607</name>
</gene>
<protein>
    <submittedName>
        <fullName evidence="2">Uncharacterized protein</fullName>
    </submittedName>
</protein>
<evidence type="ECO:0000256" key="1">
    <source>
        <dbReference type="SAM" id="Phobius"/>
    </source>
</evidence>
<reference evidence="2 3" key="1">
    <citation type="submission" date="2020-05" db="EMBL/GenBank/DDBJ databases">
        <title>Identification and distribution of gene clusters putatively required for synthesis of sphingolipid metabolism inhibitors in phylogenetically diverse species of the filamentous fungus Fusarium.</title>
        <authorList>
            <person name="Kim H.-S."/>
            <person name="Busman M."/>
            <person name="Brown D.W."/>
            <person name="Divon H."/>
            <person name="Uhlig S."/>
            <person name="Proctor R.H."/>
        </authorList>
    </citation>
    <scope>NUCLEOTIDE SEQUENCE [LARGE SCALE GENOMIC DNA]</scope>
    <source>
        <strain evidence="2 3">NRRL 53147</strain>
    </source>
</reference>
<name>A0A8H5IEQ1_9HYPO</name>
<evidence type="ECO:0000313" key="3">
    <source>
        <dbReference type="Proteomes" id="UP000522262"/>
    </source>
</evidence>
<comment type="caution">
    <text evidence="2">The sequence shown here is derived from an EMBL/GenBank/DDBJ whole genome shotgun (WGS) entry which is preliminary data.</text>
</comment>
<keyword evidence="1" id="KW-1133">Transmembrane helix</keyword>
<dbReference type="EMBL" id="JAAOAM010000267">
    <property type="protein sequence ID" value="KAF5535875.1"/>
    <property type="molecule type" value="Genomic_DNA"/>
</dbReference>
<proteinExistence type="predicted"/>
<accession>A0A8H5IEQ1</accession>
<keyword evidence="1" id="KW-0472">Membrane</keyword>
<dbReference type="Proteomes" id="UP000522262">
    <property type="component" value="Unassembled WGS sequence"/>
</dbReference>
<sequence length="142" mass="16367">MPDYSPTSSSYYTPATSPSETLYNTDNRIRFAPRSAITDDIVILDRRNVQKWQLDMASARAEGATNQLEACIYTATRELDREITQIHSEMNAILSLRKEDLKRAQRRHNQTLLFCVLVVLVGVLGSWVLQHRGKELFELFDY</sequence>
<evidence type="ECO:0000313" key="2">
    <source>
        <dbReference type="EMBL" id="KAF5535875.1"/>
    </source>
</evidence>
<organism evidence="2 3">
    <name type="scientific">Fusarium mexicanum</name>
    <dbReference type="NCBI Taxonomy" id="751941"/>
    <lineage>
        <taxon>Eukaryota</taxon>
        <taxon>Fungi</taxon>
        <taxon>Dikarya</taxon>
        <taxon>Ascomycota</taxon>
        <taxon>Pezizomycotina</taxon>
        <taxon>Sordariomycetes</taxon>
        <taxon>Hypocreomycetidae</taxon>
        <taxon>Hypocreales</taxon>
        <taxon>Nectriaceae</taxon>
        <taxon>Fusarium</taxon>
        <taxon>Fusarium fujikuroi species complex</taxon>
    </lineage>
</organism>